<dbReference type="GO" id="GO:0006351">
    <property type="term" value="P:DNA-templated transcription"/>
    <property type="evidence" value="ECO:0007669"/>
    <property type="project" value="InterPro"/>
</dbReference>
<feature type="domain" description="Zn(2)-C6 fungal-type" evidence="7">
    <location>
        <begin position="41"/>
        <end position="73"/>
    </location>
</feature>
<dbReference type="GO" id="GO:0003677">
    <property type="term" value="F:DNA binding"/>
    <property type="evidence" value="ECO:0007669"/>
    <property type="project" value="InterPro"/>
</dbReference>
<reference evidence="8 9" key="1">
    <citation type="journal article" date="2012" name="BMC Genomics">
        <title>Comparative genomics of the white-rot fungi, Phanerochaete carnosa and P. chrysosporium, to elucidate the genetic basis of the distinct wood types they colonize.</title>
        <authorList>
            <person name="Suzuki H."/>
            <person name="MacDonald J."/>
            <person name="Syed K."/>
            <person name="Salamov A."/>
            <person name="Hori C."/>
            <person name="Aerts A."/>
            <person name="Henrissat B."/>
            <person name="Wiebenga A."/>
            <person name="vanKuyk P.A."/>
            <person name="Barry K."/>
            <person name="Lindquist E."/>
            <person name="LaButti K."/>
            <person name="Lapidus A."/>
            <person name="Lucas S."/>
            <person name="Coutinho P."/>
            <person name="Gong Y."/>
            <person name="Samejima M."/>
            <person name="Mahadevan R."/>
            <person name="Abou-Zaid M."/>
            <person name="de Vries R.P."/>
            <person name="Igarashi K."/>
            <person name="Yadav J.S."/>
            <person name="Grigoriev I.V."/>
            <person name="Master E.R."/>
        </authorList>
    </citation>
    <scope>NUCLEOTIDE SEQUENCE [LARGE SCALE GENOMIC DNA]</scope>
    <source>
        <strain evidence="8 9">HHB-10118-sp</strain>
    </source>
</reference>
<dbReference type="AlphaFoldDB" id="K5UKC3"/>
<evidence type="ECO:0000256" key="6">
    <source>
        <dbReference type="SAM" id="MobiDB-lite"/>
    </source>
</evidence>
<proteinExistence type="predicted"/>
<dbReference type="Pfam" id="PF00172">
    <property type="entry name" value="Zn_clus"/>
    <property type="match status" value="1"/>
</dbReference>
<dbReference type="Pfam" id="PF04082">
    <property type="entry name" value="Fungal_trans"/>
    <property type="match status" value="1"/>
</dbReference>
<dbReference type="Proteomes" id="UP000008370">
    <property type="component" value="Unassembled WGS sequence"/>
</dbReference>
<keyword evidence="3" id="KW-0805">Transcription regulation</keyword>
<dbReference type="GO" id="GO:0000981">
    <property type="term" value="F:DNA-binding transcription factor activity, RNA polymerase II-specific"/>
    <property type="evidence" value="ECO:0007669"/>
    <property type="project" value="InterPro"/>
</dbReference>
<accession>K5UKC3</accession>
<evidence type="ECO:0000256" key="4">
    <source>
        <dbReference type="ARBA" id="ARBA00023163"/>
    </source>
</evidence>
<dbReference type="SUPFAM" id="SSF57701">
    <property type="entry name" value="Zn2/Cys6 DNA-binding domain"/>
    <property type="match status" value="1"/>
</dbReference>
<name>K5UKC3_PHACS</name>
<keyword evidence="4" id="KW-0804">Transcription</keyword>
<dbReference type="InterPro" id="IPR050815">
    <property type="entry name" value="TF_fung"/>
</dbReference>
<dbReference type="HOGENOM" id="CLU_022337_1_0_1"/>
<organism evidence="8 9">
    <name type="scientific">Phanerochaete carnosa (strain HHB-10118-sp)</name>
    <name type="common">White-rot fungus</name>
    <name type="synonym">Peniophora carnosa</name>
    <dbReference type="NCBI Taxonomy" id="650164"/>
    <lineage>
        <taxon>Eukaryota</taxon>
        <taxon>Fungi</taxon>
        <taxon>Dikarya</taxon>
        <taxon>Basidiomycota</taxon>
        <taxon>Agaricomycotina</taxon>
        <taxon>Agaricomycetes</taxon>
        <taxon>Polyporales</taxon>
        <taxon>Phanerochaetaceae</taxon>
        <taxon>Phanerochaete</taxon>
    </lineage>
</organism>
<keyword evidence="2" id="KW-0479">Metal-binding</keyword>
<dbReference type="OrthoDB" id="2309723at2759"/>
<dbReference type="CDD" id="cd12148">
    <property type="entry name" value="fungal_TF_MHR"/>
    <property type="match status" value="1"/>
</dbReference>
<dbReference type="SMART" id="SM00066">
    <property type="entry name" value="GAL4"/>
    <property type="match status" value="1"/>
</dbReference>
<keyword evidence="9" id="KW-1185">Reference proteome</keyword>
<dbReference type="EMBL" id="JH930479">
    <property type="protein sequence ID" value="EKM50061.1"/>
    <property type="molecule type" value="Genomic_DNA"/>
</dbReference>
<evidence type="ECO:0000313" key="9">
    <source>
        <dbReference type="Proteomes" id="UP000008370"/>
    </source>
</evidence>
<dbReference type="GO" id="GO:0008270">
    <property type="term" value="F:zinc ion binding"/>
    <property type="evidence" value="ECO:0007669"/>
    <property type="project" value="InterPro"/>
</dbReference>
<evidence type="ECO:0000256" key="5">
    <source>
        <dbReference type="ARBA" id="ARBA00023242"/>
    </source>
</evidence>
<protein>
    <recommendedName>
        <fullName evidence="7">Zn(2)-C6 fungal-type domain-containing protein</fullName>
    </recommendedName>
</protein>
<dbReference type="InterPro" id="IPR001138">
    <property type="entry name" value="Zn2Cys6_DnaBD"/>
</dbReference>
<dbReference type="RefSeq" id="XP_007401255.1">
    <property type="nucleotide sequence ID" value="XM_007401193.1"/>
</dbReference>
<dbReference type="PANTHER" id="PTHR47338">
    <property type="entry name" value="ZN(II)2CYS6 TRANSCRIPTION FACTOR (EUROFUNG)-RELATED"/>
    <property type="match status" value="1"/>
</dbReference>
<dbReference type="STRING" id="650164.K5UKC3"/>
<dbReference type="Gene3D" id="4.10.240.10">
    <property type="entry name" value="Zn(2)-C6 fungal-type DNA-binding domain"/>
    <property type="match status" value="1"/>
</dbReference>
<sequence length="607" mass="65801">MTLPPVCINASCPRLQVCHNRKYTNPNMASQVPQHLPRGRACVPCRRRKMKCDGNQPTCNQCMRFDRAAECQFVEGPSPSTARVLEQHISRLQSRIHELEQDDPNLVRLRNPYENVPAASSSGGNTAVAPHAAQPNWWETSDPPTQMQQTLVQYFLREAPKFGFFLDARRLLTAFAKPTATRPRPPSVIRNAIYLWGINLSRNPQYTAREPLFLGRALRSVHVALSSAHEQQQNTLYVLQAEVLLAYYFFHCDRLLEGKFHASAAVSLAIMCNLHQINAPQGGGFQSAGQAFLPPPADPVDEAERIYAWWTTFVLDKSWVVALSAPAMISETQEPGTVIHTPWPLTVDEYAQQPASARPNAGSTVQRFLADVTADGAASSPLALIAKAAALYERASALAAHTDTNSQCSRSVFTRHRRLTGLLLLLALPSGVGDGASLAETAGYEAALLALDGAVEQLKQALPPLERAGSVAAPADEHATHSLLVLHGLAHAATVQLHRAFAERSATSRARCLASASALVRVVHELTRRLAVVSPLVGVLAATAGEVLVHGLQSMRSARTAWASSAALPGEDKFAQSTNQLVAALERLTQSPFVASQTARLREAAAQ</sequence>
<dbReference type="PROSITE" id="PS50048">
    <property type="entry name" value="ZN2_CY6_FUNGAL_2"/>
    <property type="match status" value="1"/>
</dbReference>
<evidence type="ECO:0000313" key="8">
    <source>
        <dbReference type="EMBL" id="EKM50061.1"/>
    </source>
</evidence>
<evidence type="ECO:0000259" key="7">
    <source>
        <dbReference type="PROSITE" id="PS50048"/>
    </source>
</evidence>
<keyword evidence="5" id="KW-0539">Nucleus</keyword>
<dbReference type="InParanoid" id="K5UKC3"/>
<evidence type="ECO:0000256" key="3">
    <source>
        <dbReference type="ARBA" id="ARBA00023015"/>
    </source>
</evidence>
<feature type="region of interest" description="Disordered" evidence="6">
    <location>
        <begin position="117"/>
        <end position="144"/>
    </location>
</feature>
<dbReference type="GO" id="GO:0005634">
    <property type="term" value="C:nucleus"/>
    <property type="evidence" value="ECO:0007669"/>
    <property type="project" value="UniProtKB-SubCell"/>
</dbReference>
<evidence type="ECO:0000256" key="1">
    <source>
        <dbReference type="ARBA" id="ARBA00004123"/>
    </source>
</evidence>
<dbReference type="PANTHER" id="PTHR47338:SF29">
    <property type="entry name" value="ZN(2)-C6 FUNGAL-TYPE DOMAIN-CONTAINING PROTEIN"/>
    <property type="match status" value="1"/>
</dbReference>
<dbReference type="PROSITE" id="PS00463">
    <property type="entry name" value="ZN2_CY6_FUNGAL_1"/>
    <property type="match status" value="1"/>
</dbReference>
<evidence type="ECO:0000256" key="2">
    <source>
        <dbReference type="ARBA" id="ARBA00022723"/>
    </source>
</evidence>
<dbReference type="KEGG" id="pco:PHACADRAFT_188424"/>
<dbReference type="InterPro" id="IPR036864">
    <property type="entry name" value="Zn2-C6_fun-type_DNA-bd_sf"/>
</dbReference>
<dbReference type="InterPro" id="IPR007219">
    <property type="entry name" value="XnlR_reg_dom"/>
</dbReference>
<gene>
    <name evidence="8" type="ORF">PHACADRAFT_188424</name>
</gene>
<dbReference type="CDD" id="cd00067">
    <property type="entry name" value="GAL4"/>
    <property type="match status" value="1"/>
</dbReference>
<comment type="subcellular location">
    <subcellularLocation>
        <location evidence="1">Nucleus</location>
    </subcellularLocation>
</comment>
<dbReference type="GeneID" id="18910491"/>